<feature type="region of interest" description="Disordered" evidence="1">
    <location>
        <begin position="650"/>
        <end position="677"/>
    </location>
</feature>
<dbReference type="KEGG" id="bpg:Bathy03g01960"/>
<feature type="compositionally biased region" description="Basic and acidic residues" evidence="1">
    <location>
        <begin position="169"/>
        <end position="197"/>
    </location>
</feature>
<feature type="compositionally biased region" description="Polar residues" evidence="1">
    <location>
        <begin position="56"/>
        <end position="66"/>
    </location>
</feature>
<dbReference type="EMBL" id="FO082276">
    <property type="protein sequence ID" value="CCO15861.1"/>
    <property type="molecule type" value="Genomic_DNA"/>
</dbReference>
<evidence type="ECO:0000313" key="2">
    <source>
        <dbReference type="EMBL" id="CCO15861.1"/>
    </source>
</evidence>
<feature type="region of interest" description="Disordered" evidence="1">
    <location>
        <begin position="1"/>
        <end position="203"/>
    </location>
</feature>
<sequence length="818" mass="92118">MQLDELPDGLSESSDLEEDLLFNSRRKKNTTTVRKSDEKKKKKKIDVHEERENVEETPTTSGAISNSEDDATTIRKKKREKKTGIKRNEEESESENDASLKLLFSNNKDTFEKVEAKMKMDGNGSTRKRKSGGNSGGSNDDEKVSGDENTNSTKRQNTKSKKQLTFAELLKKNAEEHEKERKQREMEESMVAKHEQQEKEDEEVEEMYEEEDKETDKLFKQALDKEKADKLHQELDMRPEPKGRMKTIASKALMKKSTASVEGGGVYEIDNFEEKPFELFPDGPVCKAFMQRAENRSEHMNLCAELLLGRWLRYAEKSKMCDDPNALFPWLLNVITHTSKNKEIVFAARDALIFALYENERQGGNGGESIIGSWYGDNMDTLTNTSFEAVLAVAKSERSWRQKRRSSVSRNSSTPIKNSKKKADDVVIVLDVECSKITTLAETPNAKISGTWSSQDALNALKKVGIDDSFPASEYDLMVKPTRSKKKNKKKESKGTVYEERPDVSVNVLGVVSAIRALCDYNYLQDEAPLTHAKSEKFDADGCAEIIKLIAKIRLDPRSDASGACFDACVKSILRCVSSCNTIDAASKKQFSMKLSQKLANAVSNDSSLPAVTFILRWFPVRDTFSAYIRDGLALYGFRGCLKRIERGPPLTRKRQNDEDESDDESEEDVPLPSTISPVDASVDVEAFRVSFECSRDLAARALVGDALFSSRNPEFNNPDDVWQFVRLWDFADCVLNGGVSANTFDAANEGDPALQKVSKWISKMKSLIPKLSRIEAEAQFRSRVNDAQNWYNQEAHARAMGESIGGDRVKFNEIEID</sequence>
<reference evidence="2 3" key="1">
    <citation type="submission" date="2011-10" db="EMBL/GenBank/DDBJ databases">
        <authorList>
            <person name="Genoscope - CEA"/>
        </authorList>
    </citation>
    <scope>NUCLEOTIDE SEQUENCE [LARGE SCALE GENOMIC DNA]</scope>
    <source>
        <strain evidence="2 3">RCC 1105</strain>
    </source>
</reference>
<proteinExistence type="predicted"/>
<dbReference type="AlphaFoldDB" id="K8ECY5"/>
<feature type="compositionally biased region" description="Low complexity" evidence="1">
    <location>
        <begin position="1"/>
        <end position="13"/>
    </location>
</feature>
<dbReference type="GeneID" id="19016734"/>
<evidence type="ECO:0000313" key="3">
    <source>
        <dbReference type="Proteomes" id="UP000198341"/>
    </source>
</evidence>
<gene>
    <name evidence="2" type="ORF">Bathy03g01960</name>
</gene>
<feature type="compositionally biased region" description="Acidic residues" evidence="1">
    <location>
        <begin position="658"/>
        <end position="670"/>
    </location>
</feature>
<keyword evidence="3" id="KW-1185">Reference proteome</keyword>
<accession>K8ECY5</accession>
<protein>
    <submittedName>
        <fullName evidence="2">Uncharacterized protein</fullName>
    </submittedName>
</protein>
<evidence type="ECO:0000256" key="1">
    <source>
        <dbReference type="SAM" id="MobiDB-lite"/>
    </source>
</evidence>
<organism evidence="2 3">
    <name type="scientific">Bathycoccus prasinos</name>
    <dbReference type="NCBI Taxonomy" id="41875"/>
    <lineage>
        <taxon>Eukaryota</taxon>
        <taxon>Viridiplantae</taxon>
        <taxon>Chlorophyta</taxon>
        <taxon>Mamiellophyceae</taxon>
        <taxon>Mamiellales</taxon>
        <taxon>Bathycoccaceae</taxon>
        <taxon>Bathycoccus</taxon>
    </lineage>
</organism>
<name>K8ECY5_9CHLO</name>
<dbReference type="Proteomes" id="UP000198341">
    <property type="component" value="Chromosome 3"/>
</dbReference>
<dbReference type="RefSeq" id="XP_007514424.1">
    <property type="nucleotide sequence ID" value="XM_007514362.1"/>
</dbReference>
<feature type="compositionally biased region" description="Basic and acidic residues" evidence="1">
    <location>
        <begin position="109"/>
        <end position="120"/>
    </location>
</feature>